<keyword evidence="1" id="KW-0114">cAMP</keyword>
<sequence>MSAFEINILGASGGPLDGGNQGILLSEAGSDASKKYICIDAGSGLRQIASMLNNTAKIKNTEREFLCKEDMTESLFENLEEPVGCFLDKSSRIMRGLGPSVTPRDGESIMTLALRVFNKIEECYITHPHLDHVAALAINTPACNSNGKSIWGLRPTVEALKNHIFNDVIWPNLLEEPRMKLRVNSLEEAQRHKVSCIPNWFITPLRLMHGVTVHGSKPCPSTAYLVEDNATKNALLVFGDLESDLISRRRFVSNVWRHLSKVVAFEKLKAIVIECSSPNATKDEHLFGHLSPKYLVHELKSLSKVYGRPLDGIHVIIVHVKMASGGRDPRLVILDEVRQLAAAEGLGELFISIAIEGYTFVV</sequence>
<dbReference type="EMBL" id="LN890536">
    <property type="protein sequence ID" value="CUS24233.1"/>
    <property type="molecule type" value="Genomic_DNA"/>
</dbReference>
<reference evidence="3" key="1">
    <citation type="submission" date="2015-10" db="EMBL/GenBank/DDBJ databases">
        <authorList>
            <person name="Devillers H."/>
        </authorList>
    </citation>
    <scope>NUCLEOTIDE SEQUENCE [LARGE SCALE GENOMIC DNA]</scope>
</reference>
<proteinExistence type="inferred from homology"/>
<protein>
    <submittedName>
        <fullName evidence="2">LAQU0S14e03180g1_1</fullName>
    </submittedName>
</protein>
<dbReference type="Gene3D" id="3.60.15.10">
    <property type="entry name" value="Ribonuclease Z/Hydroxyacylglutathione hydrolase-like"/>
    <property type="match status" value="1"/>
</dbReference>
<name>A0A0N7MM65_9SACH</name>
<dbReference type="GO" id="GO:0047555">
    <property type="term" value="F:3',5'-cyclic-GMP phosphodiesterase activity"/>
    <property type="evidence" value="ECO:0007669"/>
    <property type="project" value="TreeGrafter"/>
</dbReference>
<dbReference type="Pfam" id="PF02112">
    <property type="entry name" value="PDEase_II"/>
    <property type="match status" value="1"/>
</dbReference>
<organism evidence="2 3">
    <name type="scientific">Lachancea quebecensis</name>
    <dbReference type="NCBI Taxonomy" id="1654605"/>
    <lineage>
        <taxon>Eukaryota</taxon>
        <taxon>Fungi</taxon>
        <taxon>Dikarya</taxon>
        <taxon>Ascomycota</taxon>
        <taxon>Saccharomycotina</taxon>
        <taxon>Saccharomycetes</taxon>
        <taxon>Saccharomycetales</taxon>
        <taxon>Saccharomycetaceae</taxon>
        <taxon>Lachancea</taxon>
    </lineage>
</organism>
<comment type="similarity">
    <text evidence="1">Belongs to the cyclic nucleotide phosphodiesterase class-II family.</text>
</comment>
<dbReference type="PRINTS" id="PR00388">
    <property type="entry name" value="PDIESTERASE2"/>
</dbReference>
<dbReference type="InterPro" id="IPR036866">
    <property type="entry name" value="RibonucZ/Hydroxyglut_hydro"/>
</dbReference>
<dbReference type="PIRSF" id="PIRSF000962">
    <property type="entry name" value="Cyc_nuc_PDEase"/>
    <property type="match status" value="1"/>
</dbReference>
<dbReference type="PANTHER" id="PTHR28283:SF1">
    <property type="entry name" value="3',5'-CYCLIC-NUCLEOTIDE PHOSPHODIESTERASE 1"/>
    <property type="match status" value="1"/>
</dbReference>
<keyword evidence="1" id="KW-0378">Hydrolase</keyword>
<dbReference type="GO" id="GO:1902660">
    <property type="term" value="P:negative regulation of glucose mediated signaling pathway"/>
    <property type="evidence" value="ECO:0007669"/>
    <property type="project" value="TreeGrafter"/>
</dbReference>
<dbReference type="GO" id="GO:0006198">
    <property type="term" value="P:cAMP catabolic process"/>
    <property type="evidence" value="ECO:0007669"/>
    <property type="project" value="UniProtKB-UniRule"/>
</dbReference>
<dbReference type="GO" id="GO:0004115">
    <property type="term" value="F:3',5'-cyclic-AMP phosphodiesterase activity"/>
    <property type="evidence" value="ECO:0007669"/>
    <property type="project" value="UniProtKB-UniRule"/>
</dbReference>
<dbReference type="SUPFAM" id="SSF56281">
    <property type="entry name" value="Metallo-hydrolase/oxidoreductase"/>
    <property type="match status" value="1"/>
</dbReference>
<dbReference type="AlphaFoldDB" id="A0A0N7MM65"/>
<dbReference type="InterPro" id="IPR000396">
    <property type="entry name" value="Pdiesterase2"/>
</dbReference>
<evidence type="ECO:0000256" key="1">
    <source>
        <dbReference type="PIRNR" id="PIRNR000962"/>
    </source>
</evidence>
<gene>
    <name evidence="2" type="ORF">LAQU0_S14e03180g</name>
</gene>
<evidence type="ECO:0000313" key="2">
    <source>
        <dbReference type="EMBL" id="CUS24233.1"/>
    </source>
</evidence>
<keyword evidence="3" id="KW-1185">Reference proteome</keyword>
<evidence type="ECO:0000313" key="3">
    <source>
        <dbReference type="Proteomes" id="UP000236544"/>
    </source>
</evidence>
<dbReference type="Proteomes" id="UP000236544">
    <property type="component" value="Unassembled WGS sequence"/>
</dbReference>
<dbReference type="OrthoDB" id="258495at2759"/>
<dbReference type="CDD" id="cd07735">
    <property type="entry name" value="class_II_PDE_MBL-fold"/>
    <property type="match status" value="1"/>
</dbReference>
<accession>A0A0N7MM65</accession>
<dbReference type="PANTHER" id="PTHR28283">
    <property type="entry name" value="3',5'-CYCLIC-NUCLEOTIDE PHOSPHODIESTERASE 1"/>
    <property type="match status" value="1"/>
</dbReference>